<evidence type="ECO:0000313" key="2">
    <source>
        <dbReference type="Proteomes" id="UP000187203"/>
    </source>
</evidence>
<sequence>MSSFANHQYSKEWNQRACYERDSRVLSSVKPEQASEGREVETLKFTFQTQMGKAQIEDATAFVTGYSNPSAAILAAVCSP</sequence>
<dbReference type="Proteomes" id="UP000187203">
    <property type="component" value="Unassembled WGS sequence"/>
</dbReference>
<protein>
    <submittedName>
        <fullName evidence="1">Uncharacterized protein</fullName>
    </submittedName>
</protein>
<comment type="caution">
    <text evidence="1">The sequence shown here is derived from an EMBL/GenBank/DDBJ whole genome shotgun (WGS) entry which is preliminary data.</text>
</comment>
<keyword evidence="2" id="KW-1185">Reference proteome</keyword>
<gene>
    <name evidence="1" type="ORF">COLO4_20708</name>
</gene>
<dbReference type="EMBL" id="AWUE01017341">
    <property type="protein sequence ID" value="OMO87292.1"/>
    <property type="molecule type" value="Genomic_DNA"/>
</dbReference>
<proteinExistence type="predicted"/>
<name>A0A1R3IXI4_9ROSI</name>
<organism evidence="1 2">
    <name type="scientific">Corchorus olitorius</name>
    <dbReference type="NCBI Taxonomy" id="93759"/>
    <lineage>
        <taxon>Eukaryota</taxon>
        <taxon>Viridiplantae</taxon>
        <taxon>Streptophyta</taxon>
        <taxon>Embryophyta</taxon>
        <taxon>Tracheophyta</taxon>
        <taxon>Spermatophyta</taxon>
        <taxon>Magnoliopsida</taxon>
        <taxon>eudicotyledons</taxon>
        <taxon>Gunneridae</taxon>
        <taxon>Pentapetalae</taxon>
        <taxon>rosids</taxon>
        <taxon>malvids</taxon>
        <taxon>Malvales</taxon>
        <taxon>Malvaceae</taxon>
        <taxon>Grewioideae</taxon>
        <taxon>Apeibeae</taxon>
        <taxon>Corchorus</taxon>
    </lineage>
</organism>
<reference evidence="2" key="1">
    <citation type="submission" date="2013-09" db="EMBL/GenBank/DDBJ databases">
        <title>Corchorus olitorius genome sequencing.</title>
        <authorList>
            <person name="Alam M."/>
            <person name="Haque M.S."/>
            <person name="Islam M.S."/>
            <person name="Emdad E.M."/>
            <person name="Islam M.M."/>
            <person name="Ahmed B."/>
            <person name="Halim A."/>
            <person name="Hossen Q.M.M."/>
            <person name="Hossain M.Z."/>
            <person name="Ahmed R."/>
            <person name="Khan M.M."/>
            <person name="Islam R."/>
            <person name="Rashid M.M."/>
            <person name="Khan S.A."/>
            <person name="Rahman M.S."/>
            <person name="Alam M."/>
            <person name="Yahiya A.S."/>
            <person name="Khan M.S."/>
            <person name="Azam M.S."/>
            <person name="Haque T."/>
            <person name="Lashkar M.Z.H."/>
            <person name="Akhand A.I."/>
            <person name="Morshed G."/>
            <person name="Roy S."/>
            <person name="Uddin K.S."/>
            <person name="Rabeya T."/>
            <person name="Hossain A.S."/>
            <person name="Chowdhury A."/>
            <person name="Snigdha A.R."/>
            <person name="Mortoza M.S."/>
            <person name="Matin S.A."/>
            <person name="Hoque S.M.E."/>
            <person name="Islam M.K."/>
            <person name="Roy D.K."/>
            <person name="Haider R."/>
            <person name="Moosa M.M."/>
            <person name="Elias S.M."/>
            <person name="Hasan A.M."/>
            <person name="Jahan S."/>
            <person name="Shafiuddin M."/>
            <person name="Mahmood N."/>
            <person name="Shommy N.S."/>
        </authorList>
    </citation>
    <scope>NUCLEOTIDE SEQUENCE [LARGE SCALE GENOMIC DNA]</scope>
    <source>
        <strain evidence="2">cv. O-4</strain>
    </source>
</reference>
<accession>A0A1R3IXI4</accession>
<dbReference type="AlphaFoldDB" id="A0A1R3IXI4"/>
<evidence type="ECO:0000313" key="1">
    <source>
        <dbReference type="EMBL" id="OMO87292.1"/>
    </source>
</evidence>